<comment type="caution">
    <text evidence="1">The sequence shown here is derived from an EMBL/GenBank/DDBJ whole genome shotgun (WGS) entry which is preliminary data.</text>
</comment>
<organism evidence="1 2">
    <name type="scientific">Hibiscus sabdariffa</name>
    <name type="common">roselle</name>
    <dbReference type="NCBI Taxonomy" id="183260"/>
    <lineage>
        <taxon>Eukaryota</taxon>
        <taxon>Viridiplantae</taxon>
        <taxon>Streptophyta</taxon>
        <taxon>Embryophyta</taxon>
        <taxon>Tracheophyta</taxon>
        <taxon>Spermatophyta</taxon>
        <taxon>Magnoliopsida</taxon>
        <taxon>eudicotyledons</taxon>
        <taxon>Gunneridae</taxon>
        <taxon>Pentapetalae</taxon>
        <taxon>rosids</taxon>
        <taxon>malvids</taxon>
        <taxon>Malvales</taxon>
        <taxon>Malvaceae</taxon>
        <taxon>Malvoideae</taxon>
        <taxon>Hibiscus</taxon>
    </lineage>
</organism>
<proteinExistence type="predicted"/>
<evidence type="ECO:0008006" key="3">
    <source>
        <dbReference type="Google" id="ProtNLM"/>
    </source>
</evidence>
<accession>A0ABR1ZK28</accession>
<keyword evidence="2" id="KW-1185">Reference proteome</keyword>
<dbReference type="Proteomes" id="UP001396334">
    <property type="component" value="Unassembled WGS sequence"/>
</dbReference>
<evidence type="ECO:0000313" key="1">
    <source>
        <dbReference type="EMBL" id="KAK8480957.1"/>
    </source>
</evidence>
<gene>
    <name evidence="1" type="ORF">V6N11_019928</name>
</gene>
<reference evidence="1 2" key="1">
    <citation type="journal article" date="2024" name="G3 (Bethesda)">
        <title>Genome assembly of Hibiscus sabdariffa L. provides insights into metabolisms of medicinal natural products.</title>
        <authorList>
            <person name="Kim T."/>
        </authorList>
    </citation>
    <scope>NUCLEOTIDE SEQUENCE [LARGE SCALE GENOMIC DNA]</scope>
    <source>
        <strain evidence="1">TK-2024</strain>
        <tissue evidence="1">Old leaves</tissue>
    </source>
</reference>
<protein>
    <recommendedName>
        <fullName evidence="3">Secreted protein</fullName>
    </recommendedName>
</protein>
<evidence type="ECO:0000313" key="2">
    <source>
        <dbReference type="Proteomes" id="UP001396334"/>
    </source>
</evidence>
<name>A0ABR1ZK28_9ROSI</name>
<dbReference type="EMBL" id="JBBPBN010000963">
    <property type="protein sequence ID" value="KAK8480957.1"/>
    <property type="molecule type" value="Genomic_DNA"/>
</dbReference>
<sequence length="87" mass="9497">MIENILIFRFAVPSSTVSFFKYTAIGLCMNLTLAIFCSPSAAAAVRPAANRISVGNQLTMTTVVELLLHYKALSPFFLFLTRPLGPT</sequence>